<dbReference type="Proteomes" id="UP000436858">
    <property type="component" value="Unassembled WGS sequence"/>
</dbReference>
<gene>
    <name evidence="1" type="ORF">GAN91_00815</name>
</gene>
<dbReference type="AlphaFoldDB" id="A0A6I0T4S7"/>
<protein>
    <submittedName>
        <fullName evidence="1">Uncharacterized protein</fullName>
    </submittedName>
</protein>
<reference evidence="1 2" key="1">
    <citation type="journal article" date="2019" name="Nat. Med.">
        <title>A library of human gut bacterial isolates paired with longitudinal multiomics data enables mechanistic microbiome research.</title>
        <authorList>
            <person name="Poyet M."/>
            <person name="Groussin M."/>
            <person name="Gibbons S.M."/>
            <person name="Avila-Pacheco J."/>
            <person name="Jiang X."/>
            <person name="Kearney S.M."/>
            <person name="Perrotta A.R."/>
            <person name="Berdy B."/>
            <person name="Zhao S."/>
            <person name="Lieberman T.D."/>
            <person name="Swanson P.K."/>
            <person name="Smith M."/>
            <person name="Roesemann S."/>
            <person name="Alexander J.E."/>
            <person name="Rich S.A."/>
            <person name="Livny J."/>
            <person name="Vlamakis H."/>
            <person name="Clish C."/>
            <person name="Bullock K."/>
            <person name="Deik A."/>
            <person name="Scott J."/>
            <person name="Pierce K.A."/>
            <person name="Xavier R.J."/>
            <person name="Alm E.J."/>
        </authorList>
    </citation>
    <scope>NUCLEOTIDE SEQUENCE [LARGE SCALE GENOMIC DNA]</scope>
    <source>
        <strain evidence="1 2">BIOML-A162</strain>
    </source>
</reference>
<dbReference type="EMBL" id="WCRY01000001">
    <property type="protein sequence ID" value="KAB4487977.1"/>
    <property type="molecule type" value="Genomic_DNA"/>
</dbReference>
<evidence type="ECO:0000313" key="1">
    <source>
        <dbReference type="EMBL" id="KAB4487977.1"/>
    </source>
</evidence>
<accession>A0A6I0T4S7</accession>
<evidence type="ECO:0000313" key="2">
    <source>
        <dbReference type="Proteomes" id="UP000436858"/>
    </source>
</evidence>
<organism evidence="1 2">
    <name type="scientific">Bacteroides thetaiotaomicron</name>
    <dbReference type="NCBI Taxonomy" id="818"/>
    <lineage>
        <taxon>Bacteria</taxon>
        <taxon>Pseudomonadati</taxon>
        <taxon>Bacteroidota</taxon>
        <taxon>Bacteroidia</taxon>
        <taxon>Bacteroidales</taxon>
        <taxon>Bacteroidaceae</taxon>
        <taxon>Bacteroides</taxon>
    </lineage>
</organism>
<proteinExistence type="predicted"/>
<sequence length="162" mass="18303">MGVLLSINKRRKRNRNAVIYKFIKRYFCSTPSRPPLGEALSRWAWSPPLPQGVPPPKGVGCSRGSGCATGSFMCSLCDLFLLYFLVIFARLSRISPVRYFSAGRFAPLPGADGEADRRRFPARRRAEAVCRERRRRNPQEERKTGVTSGRWSGWRLAAIVEA</sequence>
<name>A0A6I0T4S7_BACT4</name>
<comment type="caution">
    <text evidence="1">The sequence shown here is derived from an EMBL/GenBank/DDBJ whole genome shotgun (WGS) entry which is preliminary data.</text>
</comment>